<accession>A0A2N9LFG9</accession>
<comment type="similarity">
    <text evidence="1">Belongs to the complex I 49 kDa subunit family.</text>
</comment>
<keyword evidence="1" id="KW-0874">Quinone</keyword>
<dbReference type="GO" id="GO:0005886">
    <property type="term" value="C:plasma membrane"/>
    <property type="evidence" value="ECO:0007669"/>
    <property type="project" value="UniProtKB-SubCell"/>
</dbReference>
<dbReference type="HAMAP" id="MF_01358">
    <property type="entry name" value="NDH1_NuoD"/>
    <property type="match status" value="1"/>
</dbReference>
<proteinExistence type="inferred from homology"/>
<feature type="domain" description="NADH-quinone oxidoreductase subunit D" evidence="2">
    <location>
        <begin position="147"/>
        <end position="390"/>
    </location>
</feature>
<keyword evidence="1" id="KW-1003">Cell membrane</keyword>
<name>A0A2N9LFG9_9BACT</name>
<dbReference type="GO" id="GO:0050136">
    <property type="term" value="F:NADH dehydrogenase (quinone) (non-electrogenic) activity"/>
    <property type="evidence" value="ECO:0007669"/>
    <property type="project" value="UniProtKB-UniRule"/>
</dbReference>
<dbReference type="OrthoDB" id="9801496at2"/>
<dbReference type="Pfam" id="PF00346">
    <property type="entry name" value="Complex1_49kDa"/>
    <property type="match status" value="1"/>
</dbReference>
<dbReference type="InterPro" id="IPR029014">
    <property type="entry name" value="NiFe-Hase_large"/>
</dbReference>
<dbReference type="InterPro" id="IPR001135">
    <property type="entry name" value="NADH_Q_OxRdtase_suD"/>
</dbReference>
<evidence type="ECO:0000256" key="1">
    <source>
        <dbReference type="HAMAP-Rule" id="MF_01358"/>
    </source>
</evidence>
<evidence type="ECO:0000259" key="2">
    <source>
        <dbReference type="Pfam" id="PF00346"/>
    </source>
</evidence>
<dbReference type="Proteomes" id="UP000239735">
    <property type="component" value="Unassembled WGS sequence"/>
</dbReference>
<keyword evidence="1" id="KW-0520">NAD</keyword>
<dbReference type="InterPro" id="IPR022885">
    <property type="entry name" value="NDH1_su_D/H"/>
</dbReference>
<gene>
    <name evidence="1 3" type="primary">nuoD</name>
    <name evidence="3" type="ORF">SBA5_330051</name>
</gene>
<dbReference type="SUPFAM" id="SSF56762">
    <property type="entry name" value="HydB/Nqo4-like"/>
    <property type="match status" value="1"/>
</dbReference>
<comment type="catalytic activity">
    <reaction evidence="1">
        <text>a quinone + NADH + 5 H(+)(in) = a quinol + NAD(+) + 4 H(+)(out)</text>
        <dbReference type="Rhea" id="RHEA:57888"/>
        <dbReference type="ChEBI" id="CHEBI:15378"/>
        <dbReference type="ChEBI" id="CHEBI:24646"/>
        <dbReference type="ChEBI" id="CHEBI:57540"/>
        <dbReference type="ChEBI" id="CHEBI:57945"/>
        <dbReference type="ChEBI" id="CHEBI:132124"/>
    </reaction>
</comment>
<keyword evidence="1" id="KW-0813">Transport</keyword>
<dbReference type="EC" id="7.1.1.-" evidence="1"/>
<keyword evidence="3" id="KW-0560">Oxidoreductase</keyword>
<keyword evidence="1" id="KW-0472">Membrane</keyword>
<dbReference type="Gene3D" id="1.10.645.10">
    <property type="entry name" value="Cytochrome-c3 Hydrogenase, chain B"/>
    <property type="match status" value="1"/>
</dbReference>
<comment type="function">
    <text evidence="1">NDH-1 shuttles electrons from NADH, via FMN and iron-sulfur (Fe-S) centers, to quinones in the respiratory chain. The immediate electron acceptor for the enzyme in this species is believed to be ubiquinone. Couples the redox reaction to proton translocation (for every two electrons transferred, four hydrogen ions are translocated across the cytoplasmic membrane), and thus conserves the redox energy in a proton gradient.</text>
</comment>
<evidence type="ECO:0000313" key="3">
    <source>
        <dbReference type="EMBL" id="SPE22009.1"/>
    </source>
</evidence>
<organism evidence="3 4">
    <name type="scientific">Candidatus Sulfuritelmatomonas gaucii</name>
    <dbReference type="NCBI Taxonomy" id="2043161"/>
    <lineage>
        <taxon>Bacteria</taxon>
        <taxon>Pseudomonadati</taxon>
        <taxon>Acidobacteriota</taxon>
        <taxon>Terriglobia</taxon>
        <taxon>Terriglobales</taxon>
        <taxon>Acidobacteriaceae</taxon>
        <taxon>Candidatus Sulfuritelmatomonas</taxon>
    </lineage>
</organism>
<reference evidence="4" key="1">
    <citation type="submission" date="2018-02" db="EMBL/GenBank/DDBJ databases">
        <authorList>
            <person name="Hausmann B."/>
        </authorList>
    </citation>
    <scope>NUCLEOTIDE SEQUENCE [LARGE SCALE GENOMIC DNA]</scope>
    <source>
        <strain evidence="4">Peat soil MAG SbA5</strain>
    </source>
</reference>
<dbReference type="GO" id="GO:0051287">
    <property type="term" value="F:NAD binding"/>
    <property type="evidence" value="ECO:0007669"/>
    <property type="project" value="InterPro"/>
</dbReference>
<protein>
    <recommendedName>
        <fullName evidence="1">NADH-quinone oxidoreductase subunit D</fullName>
        <ecNumber evidence="1">7.1.1.-</ecNumber>
    </recommendedName>
    <alternativeName>
        <fullName evidence="1">NADH dehydrogenase I subunit D</fullName>
    </alternativeName>
    <alternativeName>
        <fullName evidence="1">NDH-1 subunit D</fullName>
    </alternativeName>
</protein>
<dbReference type="EMBL" id="OKRB01000090">
    <property type="protein sequence ID" value="SPE22009.1"/>
    <property type="molecule type" value="Genomic_DNA"/>
</dbReference>
<comment type="subcellular location">
    <subcellularLocation>
        <location evidence="1">Cell membrane</location>
        <topology evidence="1">Peripheral membrane protein</topology>
        <orientation evidence="1">Cytoplasmic side</orientation>
    </subcellularLocation>
</comment>
<comment type="subunit">
    <text evidence="1">NDH-1 is composed of 14 different subunits. Subunits NuoB, C, D, E, F, and G constitute the peripheral sector of the complex.</text>
</comment>
<evidence type="ECO:0000313" key="4">
    <source>
        <dbReference type="Proteomes" id="UP000239735"/>
    </source>
</evidence>
<dbReference type="GO" id="GO:0048038">
    <property type="term" value="F:quinone binding"/>
    <property type="evidence" value="ECO:0007669"/>
    <property type="project" value="UniProtKB-KW"/>
</dbReference>
<sequence>MSLAETKSEKVAGWNRPPVVEPDGEGELLEVAMGPHHPSTHGVFRMDVALDGERVIRLKPVFGYLHRNHEKIAEGASYLASMPYTDRLDYFCSLTNNWAYALAVEKLSGQEVPERAEYIRVILAELTRIQNHASTIGFLLQEMGASGTPLMYAFREREKILDLFESLTGSRMMCNYMRFGGCRVDVSTAWLDATRKVVAGLPGFIDEFEALLTANEILMARCQGVGILKPDLAVNAGISGPMLRGSGVNYDIRKVDHYGIYDRFKFRVPLGDHGDIYDRYMVRVLEMRESIIILDQALRDIPAGPIMDPKAKIRGFRPKPGEAYGRIEAPKGELGFYLISDGGPNPYRYRVRPPSLINLTVLEDMCLGQNVADVVLIFGSVDIVLGEVDR</sequence>
<dbReference type="PANTHER" id="PTHR11993">
    <property type="entry name" value="NADH-UBIQUINONE OXIDOREDUCTASE 49 KDA SUBUNIT"/>
    <property type="match status" value="1"/>
</dbReference>
<dbReference type="PANTHER" id="PTHR11993:SF10">
    <property type="entry name" value="NADH DEHYDROGENASE [UBIQUINONE] IRON-SULFUR PROTEIN 2, MITOCHONDRIAL"/>
    <property type="match status" value="1"/>
</dbReference>
<keyword evidence="1" id="KW-0830">Ubiquinone</keyword>
<dbReference type="AlphaFoldDB" id="A0A2N9LFG9"/>
<dbReference type="NCBIfam" id="NF004739">
    <property type="entry name" value="PRK06075.1"/>
    <property type="match status" value="1"/>
</dbReference>
<keyword evidence="1" id="KW-1278">Translocase</keyword>